<evidence type="ECO:0000259" key="2">
    <source>
        <dbReference type="Pfam" id="PF13116"/>
    </source>
</evidence>
<evidence type="ECO:0000256" key="1">
    <source>
        <dbReference type="SAM" id="MobiDB-lite"/>
    </source>
</evidence>
<evidence type="ECO:0000313" key="4">
    <source>
        <dbReference type="Proteomes" id="UP000737113"/>
    </source>
</evidence>
<accession>A0A972JIN2</accession>
<protein>
    <submittedName>
        <fullName evidence="3">TIGR02099 family protein</fullName>
    </submittedName>
</protein>
<reference evidence="3" key="1">
    <citation type="submission" date="2020-04" db="EMBL/GenBank/DDBJ databases">
        <title>Description of Shewanella salipaludis sp. nov., isolated from a salt marsh.</title>
        <authorList>
            <person name="Park S."/>
            <person name="Yoon J.-H."/>
        </authorList>
    </citation>
    <scope>NUCLEOTIDE SEQUENCE</scope>
    <source>
        <strain evidence="3">SHSM-M6</strain>
    </source>
</reference>
<comment type="caution">
    <text evidence="3">The sequence shown here is derived from an EMBL/GenBank/DDBJ whole genome shotgun (WGS) entry which is preliminary data.</text>
</comment>
<feature type="region of interest" description="Disordered" evidence="1">
    <location>
        <begin position="1286"/>
        <end position="1368"/>
    </location>
</feature>
<dbReference type="Pfam" id="PF13116">
    <property type="entry name" value="YhdP"/>
    <property type="match status" value="1"/>
</dbReference>
<gene>
    <name evidence="3" type="ORF">HC757_08595</name>
</gene>
<feature type="compositionally biased region" description="Basic and acidic residues" evidence="1">
    <location>
        <begin position="1332"/>
        <end position="1359"/>
    </location>
</feature>
<dbReference type="InterPro" id="IPR025263">
    <property type="entry name" value="YhdP_central"/>
</dbReference>
<organism evidence="3 4">
    <name type="scientific">Shewanella salipaludis</name>
    <dbReference type="NCBI Taxonomy" id="2723052"/>
    <lineage>
        <taxon>Bacteria</taxon>
        <taxon>Pseudomonadati</taxon>
        <taxon>Pseudomonadota</taxon>
        <taxon>Gammaproteobacteria</taxon>
        <taxon>Alteromonadales</taxon>
        <taxon>Shewanellaceae</taxon>
        <taxon>Shewanella</taxon>
    </lineage>
</organism>
<dbReference type="PANTHER" id="PTHR38690">
    <property type="entry name" value="PROTEASE-RELATED"/>
    <property type="match status" value="1"/>
</dbReference>
<evidence type="ECO:0000313" key="3">
    <source>
        <dbReference type="EMBL" id="NMH65228.1"/>
    </source>
</evidence>
<feature type="region of interest" description="Disordered" evidence="1">
    <location>
        <begin position="1391"/>
        <end position="1419"/>
    </location>
</feature>
<proteinExistence type="predicted"/>
<dbReference type="Proteomes" id="UP000737113">
    <property type="component" value="Unassembled WGS sequence"/>
</dbReference>
<dbReference type="InterPro" id="IPR011836">
    <property type="entry name" value="YhdP"/>
</dbReference>
<name>A0A972JIN2_9GAMM</name>
<sequence>MRLPFCPFKFSRYCWQALAIFLVLFALGVSLIRGLLPQLGQVRQQVAIYLQDEYQLKLQLGQISAQWEAFGPALTVDNLVIPPQESLPVTLIVGKVQIKLDFWQTLLTASPQVETVIFNGVHLALDLDALGQSGEPQSSANTDWLYRLLLEQLGRFSLSDVRLQLLSAQHHFPPLYIKDLKWRNTGARHQGSGILQLAANASSHESLSLSLDIDGDANAPDSLTGQIYLAAKSLDLGEWASRQANPKAPGNTLPLQGVVNLEAWVTLAQRKIESGLVQFEPSWLQWSLDNQEQKFAIQGGTIAWRPDAQGWRVQSQGLDFVTNGVAWPALTLAAKQSDDELFAYLSPLDTRMLLPLLPLFPGVDAASLRHWQALQPEGEIGPLRLYRHGGEALQASVDIAQLGWHNAAGLPGSAPLDATLGWRGQTLYFSAPPQSYELSWKEEFQAPIHLDAAALQGQFDVEHQALSLSGLQLENEDLALDANLRLDLSDGALLALAARLQLKNAANAKRYFPRHGMGEPLVDYLGGAIQAGKIEDAKLLWHGQLSNFPYEDHSGVFQADFNLTQAKYRFQPDWPAVTDLSLAALFENARMDLWVDKGQLLQVPADGAHVYIPHLGHESVLKVQADLTTQGAAATQVLQASPLAASVGATLETVQIQDRVSANLDLTIPLYLGGEPDIRGRVQFDKTPVYLRQPGVQLEAVTGEVRFANELVEGQDIGARLFQQAVTLSFDTERVNRDLGLNLKINGSWDLAALPDSLDNPLSAYYSGRLDWTGGMTLVFAPEGYRLQASVGSDLSGVGLSLPGAFGKLPQEARRFNVDLVGDSESTSLDIILGDQAEFWGGFDSASAGRLTDYHLLLGRLFQPGDEVHREGGYLQLALDEVEFQPWLPLIRSFLGKGAEAEVAQSEPGTPSATATQSQAGAFPPLKAVEARIAKLDLLGQALTDLSFDAAPQESGWRFNAKANEFEGWIDFYPDWLTQGLKVVAQKFDFAPQAQQSPAGNSVQDQAQLLANLPPVAIDVDAFNFYDKPFGHLVLQARPEGEAYHIQTLSLTTPDASLQGQGYWKVRQGESLTQVTLTLKADKFDTLTDRLGLSPGLQDAPLDLTASLSWRDAPYAFSLESLGGKVRFDFGKGHLSEISDKGARIFSLFSLDSLLRKLSLDFSDVFGKGLYFDAFKGDLLLENGVVKTTNTAMDAVAGDMKVRGYTDLISQSLNYDIRFVPQLASSVPTVVLLSTSAWTLGLGAFALTKVLEPVIEVISEIRFRLTGTMDDPKLEELERKSKEIEIPESILPRKPAVAADAPAEAGTEAVDKAPASEGTQPVQPETPTPAEPEPKKELKSEPQPESKSKPEPELKHESEPAAGQVPVALRPANAILKLVGGIDAYAREGIPGDKDADQLVTMPEQPRCGGQSGVYRIAA</sequence>
<feature type="compositionally biased region" description="Low complexity" evidence="1">
    <location>
        <begin position="1295"/>
        <end position="1308"/>
    </location>
</feature>
<dbReference type="RefSeq" id="WP_169563901.1">
    <property type="nucleotide sequence ID" value="NZ_JAAXYH010000004.1"/>
</dbReference>
<dbReference type="PANTHER" id="PTHR38690:SF1">
    <property type="entry name" value="PROTEASE"/>
    <property type="match status" value="1"/>
</dbReference>
<feature type="domain" description="YhdP central" evidence="2">
    <location>
        <begin position="7"/>
        <end position="1273"/>
    </location>
</feature>
<dbReference type="EMBL" id="JAAXYH010000004">
    <property type="protein sequence ID" value="NMH65228.1"/>
    <property type="molecule type" value="Genomic_DNA"/>
</dbReference>
<dbReference type="NCBIfam" id="TIGR02099">
    <property type="entry name" value="YhdP family protein"/>
    <property type="match status" value="1"/>
</dbReference>
<keyword evidence="4" id="KW-1185">Reference proteome</keyword>